<name>A0AAE2W3Y6_RHOHA</name>
<dbReference type="Proteomes" id="UP000706122">
    <property type="component" value="Unassembled WGS sequence"/>
</dbReference>
<reference evidence="2" key="1">
    <citation type="submission" date="2019-11" db="EMBL/GenBank/DDBJ databases">
        <title>Spread of Macrolides and rifampicin resistant Rhodococcus equi in clinical isolates in the USA.</title>
        <authorList>
            <person name="Alvarez-Narvaez S."/>
            <person name="Huber L."/>
            <person name="Cohen N.D."/>
            <person name="Slovis N."/>
            <person name="Greiter M."/>
            <person name="Giguere S."/>
            <person name="Hart K."/>
        </authorList>
    </citation>
    <scope>NUCLEOTIDE SEQUENCE</scope>
    <source>
        <strain evidence="2">Lh_5</strain>
    </source>
</reference>
<gene>
    <name evidence="2" type="ORF">GS551_05300</name>
</gene>
<accession>A0AAE2W3Y6</accession>
<protein>
    <submittedName>
        <fullName evidence="2">Uncharacterized protein</fullName>
    </submittedName>
</protein>
<sequence>MSTRAHPRSQIAWAPSTKHSIARKRKMEAAGVDTLVDVGPVRAHVLELIGFGMNPRMIAWQAGVPDTTVCFIRDGVHQQTRVWVAERLTRVQPLPHPNQRTVLTIGAVRRARALQALGWSSAAIGERAGMEQTQVTALQRRTRIDYATWARIRDVYEALSATPGPSNASRAYAARKGWLNPFEWEGYDIDDPRVTPPRSARTTADRSGARADRLEQVADLTAQGLSAGAIADQLGVSERQIQRDRSAA</sequence>
<proteinExistence type="predicted"/>
<comment type="caution">
    <text evidence="2">The sequence shown here is derived from an EMBL/GenBank/DDBJ whole genome shotgun (WGS) entry which is preliminary data.</text>
</comment>
<evidence type="ECO:0000313" key="3">
    <source>
        <dbReference type="Proteomes" id="UP000706122"/>
    </source>
</evidence>
<evidence type="ECO:0000256" key="1">
    <source>
        <dbReference type="SAM" id="MobiDB-lite"/>
    </source>
</evidence>
<dbReference type="EMBL" id="WUYC01000001">
    <property type="protein sequence ID" value="MBM4713619.1"/>
    <property type="molecule type" value="Genomic_DNA"/>
</dbReference>
<feature type="region of interest" description="Disordered" evidence="1">
    <location>
        <begin position="189"/>
        <end position="211"/>
    </location>
</feature>
<evidence type="ECO:0000313" key="2">
    <source>
        <dbReference type="EMBL" id="MBM4713619.1"/>
    </source>
</evidence>
<dbReference type="AlphaFoldDB" id="A0AAE2W3Y6"/>
<organism evidence="2 3">
    <name type="scientific">Rhodococcus hoagii</name>
    <name type="common">Corynebacterium equii</name>
    <dbReference type="NCBI Taxonomy" id="43767"/>
    <lineage>
        <taxon>Bacteria</taxon>
        <taxon>Bacillati</taxon>
        <taxon>Actinomycetota</taxon>
        <taxon>Actinomycetes</taxon>
        <taxon>Mycobacteriales</taxon>
        <taxon>Nocardiaceae</taxon>
        <taxon>Prescottella</taxon>
    </lineage>
</organism>